<keyword evidence="4" id="KW-0804">Transcription</keyword>
<feature type="domain" description="HTH lysR-type" evidence="5">
    <location>
        <begin position="2"/>
        <end position="58"/>
    </location>
</feature>
<dbReference type="PANTHER" id="PTHR30579:SF2">
    <property type="entry name" value="HTH-TYPE TRANSCRIPTIONAL REGULATOR ARGP"/>
    <property type="match status" value="1"/>
</dbReference>
<evidence type="ECO:0000313" key="6">
    <source>
        <dbReference type="EMBL" id="CAG67860.1"/>
    </source>
</evidence>
<dbReference type="Pfam" id="PF00126">
    <property type="entry name" value="HTH_1"/>
    <property type="match status" value="1"/>
</dbReference>
<name>Q6FDJ8_ACIAD</name>
<dbReference type="NCBIfam" id="NF002964">
    <property type="entry name" value="PRK03635.1"/>
    <property type="match status" value="1"/>
</dbReference>
<evidence type="ECO:0000256" key="4">
    <source>
        <dbReference type="ARBA" id="ARBA00023163"/>
    </source>
</evidence>
<gene>
    <name evidence="6" type="primary">iciA</name>
    <name evidence="6" type="ordered locus">ACIAD0967</name>
</gene>
<dbReference type="AlphaFoldDB" id="Q6FDJ8"/>
<dbReference type="InterPro" id="IPR017685">
    <property type="entry name" value="ArgP"/>
</dbReference>
<keyword evidence="2" id="KW-0805">Transcription regulation</keyword>
<dbReference type="NCBIfam" id="NF009888">
    <property type="entry name" value="PRK13348.1"/>
    <property type="match status" value="1"/>
</dbReference>
<dbReference type="KEGG" id="aci:ACIAD0967"/>
<dbReference type="GO" id="GO:0003677">
    <property type="term" value="F:DNA binding"/>
    <property type="evidence" value="ECO:0007669"/>
    <property type="project" value="UniProtKB-KW"/>
</dbReference>
<dbReference type="Gene3D" id="1.10.10.10">
    <property type="entry name" value="Winged helix-like DNA-binding domain superfamily/Winged helix DNA-binding domain"/>
    <property type="match status" value="1"/>
</dbReference>
<keyword evidence="3" id="KW-0238">DNA-binding</keyword>
<organism evidence="6 7">
    <name type="scientific">Acinetobacter baylyi (strain ATCC 33305 / BD413 / ADP1)</name>
    <dbReference type="NCBI Taxonomy" id="62977"/>
    <lineage>
        <taxon>Bacteria</taxon>
        <taxon>Pseudomonadati</taxon>
        <taxon>Pseudomonadota</taxon>
        <taxon>Gammaproteobacteria</taxon>
        <taxon>Moraxellales</taxon>
        <taxon>Moraxellaceae</taxon>
        <taxon>Acinetobacter</taxon>
    </lineage>
</organism>
<evidence type="ECO:0000259" key="5">
    <source>
        <dbReference type="PROSITE" id="PS50931"/>
    </source>
</evidence>
<dbReference type="SUPFAM" id="SSF46785">
    <property type="entry name" value="Winged helix' DNA-binding domain"/>
    <property type="match status" value="1"/>
</dbReference>
<dbReference type="InterPro" id="IPR050176">
    <property type="entry name" value="LTTR"/>
</dbReference>
<dbReference type="STRING" id="202950.GCA_001485005_01390"/>
<reference evidence="6 7" key="1">
    <citation type="journal article" date="2004" name="Nucleic Acids Res.">
        <title>Unique features revealed by the genome sequence of Acinetobacter sp. ADP1, a versatile and naturally transformation competent bacterium.</title>
        <authorList>
            <person name="Barbe V."/>
            <person name="Vallenet D."/>
            <person name="Fonknechten N."/>
            <person name="Kreimeyer A."/>
            <person name="Oztas S."/>
            <person name="Labarre L."/>
            <person name="Cruveiller S."/>
            <person name="Robert C."/>
            <person name="Duprat S."/>
            <person name="Wincker P."/>
            <person name="Ornston L.N."/>
            <person name="Weissenbach J."/>
            <person name="Marliere P."/>
            <person name="Cohen G.N."/>
            <person name="Medigue C."/>
        </authorList>
    </citation>
    <scope>NUCLEOTIDE SEQUENCE [LARGE SCALE GENOMIC DNA]</scope>
    <source>
        <strain evidence="7">ATCC 33305 / BD413 / ADP1</strain>
    </source>
</reference>
<protein>
    <submittedName>
        <fullName evidence="6">Inhibitor of replication initiation (Transcriptional regulator of dnaA and argK (Affects arginine transport) (LysR family))</fullName>
    </submittedName>
</protein>
<evidence type="ECO:0000256" key="3">
    <source>
        <dbReference type="ARBA" id="ARBA00023125"/>
    </source>
</evidence>
<dbReference type="OrthoDB" id="3252676at2"/>
<sequence>MLDNKQCDAFFAVAEQGSFEQAAIQLCITASAVTLRVQALEKELGQLLLIRARPCTLTHAGQQLFEHLQHTRRLEQNFLHNLTDATPSQFFKVMMAANADSLATWLLPALNEVASQQKLMLEILLDDQSHTHALMEKGTVSACISIEPKAMKGCKSVYLGSMRYKMLATQAFQGTWFRHGVHREALRVAPAIIFNHKDQMHFDLLEKQYGLIKGAYPYHYIPSSACFFTAVQLGLGYGLVPELQLKQAADPDQLRDIMPEMQLDIPLYWHHWQQQSRPLQSLTEHLTQHAAKYLSPL</sequence>
<evidence type="ECO:0000256" key="2">
    <source>
        <dbReference type="ARBA" id="ARBA00023015"/>
    </source>
</evidence>
<dbReference type="InterPro" id="IPR036390">
    <property type="entry name" value="WH_DNA-bd_sf"/>
</dbReference>
<dbReference type="InterPro" id="IPR036388">
    <property type="entry name" value="WH-like_DNA-bd_sf"/>
</dbReference>
<dbReference type="RefSeq" id="WP_004921908.1">
    <property type="nucleotide sequence ID" value="NC_005966.1"/>
</dbReference>
<dbReference type="GeneID" id="45233417"/>
<proteinExistence type="inferred from homology"/>
<dbReference type="Proteomes" id="UP000000430">
    <property type="component" value="Chromosome"/>
</dbReference>
<dbReference type="InterPro" id="IPR000847">
    <property type="entry name" value="LysR_HTH_N"/>
</dbReference>
<dbReference type="NCBIfam" id="TIGR03298">
    <property type="entry name" value="argP"/>
    <property type="match status" value="1"/>
</dbReference>
<dbReference type="PROSITE" id="PS50931">
    <property type="entry name" value="HTH_LYSR"/>
    <property type="match status" value="1"/>
</dbReference>
<dbReference type="SUPFAM" id="SSF53850">
    <property type="entry name" value="Periplasmic binding protein-like II"/>
    <property type="match status" value="1"/>
</dbReference>
<comment type="similarity">
    <text evidence="1">Belongs to the LysR transcriptional regulatory family.</text>
</comment>
<evidence type="ECO:0000256" key="1">
    <source>
        <dbReference type="ARBA" id="ARBA00009437"/>
    </source>
</evidence>
<dbReference type="PANTHER" id="PTHR30579">
    <property type="entry name" value="TRANSCRIPTIONAL REGULATOR"/>
    <property type="match status" value="1"/>
</dbReference>
<dbReference type="InterPro" id="IPR005119">
    <property type="entry name" value="LysR_subst-bd"/>
</dbReference>
<dbReference type="Gene3D" id="3.40.190.290">
    <property type="match status" value="1"/>
</dbReference>
<dbReference type="Pfam" id="PF03466">
    <property type="entry name" value="LysR_substrate"/>
    <property type="match status" value="1"/>
</dbReference>
<accession>Q6FDJ8</accession>
<dbReference type="GO" id="GO:0003700">
    <property type="term" value="F:DNA-binding transcription factor activity"/>
    <property type="evidence" value="ECO:0007669"/>
    <property type="project" value="InterPro"/>
</dbReference>
<dbReference type="BioCyc" id="ASP62977:ACIAD_RS04460-MONOMER"/>
<evidence type="ECO:0000313" key="7">
    <source>
        <dbReference type="Proteomes" id="UP000000430"/>
    </source>
</evidence>
<dbReference type="EMBL" id="CR543861">
    <property type="protein sequence ID" value="CAG67860.1"/>
    <property type="molecule type" value="Genomic_DNA"/>
</dbReference>
<dbReference type="HOGENOM" id="CLU_063829_0_0_6"/>
<dbReference type="eggNOG" id="COG0583">
    <property type="taxonomic scope" value="Bacteria"/>
</dbReference>